<gene>
    <name evidence="1" type="ORF">Ark11_1563</name>
</gene>
<name>A0A0S4M3K7_9BURK</name>
<dbReference type="AlphaFoldDB" id="A0A0S4M3K7"/>
<evidence type="ECO:0000313" key="2">
    <source>
        <dbReference type="Proteomes" id="UP000198651"/>
    </source>
</evidence>
<keyword evidence="2" id="KW-1185">Reference proteome</keyword>
<reference evidence="2" key="1">
    <citation type="submission" date="2015-11" db="EMBL/GenBank/DDBJ databases">
        <authorList>
            <person name="Seth-Smith H.M.B."/>
        </authorList>
    </citation>
    <scope>NUCLEOTIDE SEQUENCE [LARGE SCALE GENOMIC DNA]</scope>
    <source>
        <strain evidence="2">2013Ark11</strain>
    </source>
</reference>
<accession>A0A0S4M3K7</accession>
<protein>
    <submittedName>
        <fullName evidence="1">Uncharacterized protein</fullName>
    </submittedName>
</protein>
<dbReference type="EMBL" id="LN906597">
    <property type="protein sequence ID" value="CUT18357.1"/>
    <property type="molecule type" value="Genomic_DNA"/>
</dbReference>
<sequence length="34" mass="3857">MLIDRAFVITNHHSITTVVIDTNMSSDLLPCIVW</sequence>
<proteinExistence type="predicted"/>
<dbReference type="Proteomes" id="UP000198651">
    <property type="component" value="Chromosome I"/>
</dbReference>
<organism evidence="1 2">
    <name type="scientific">Candidatus Ichthyocystis hellenicum</name>
    <dbReference type="NCBI Taxonomy" id="1561003"/>
    <lineage>
        <taxon>Bacteria</taxon>
        <taxon>Pseudomonadati</taxon>
        <taxon>Pseudomonadota</taxon>
        <taxon>Betaproteobacteria</taxon>
        <taxon>Burkholderiales</taxon>
        <taxon>Candidatus Ichthyocystis</taxon>
    </lineage>
</organism>
<evidence type="ECO:0000313" key="1">
    <source>
        <dbReference type="EMBL" id="CUT18357.1"/>
    </source>
</evidence>